<dbReference type="EMBL" id="SMLM01000001">
    <property type="protein sequence ID" value="TFZ07499.1"/>
    <property type="molecule type" value="Genomic_DNA"/>
</dbReference>
<dbReference type="SUPFAM" id="SSF51445">
    <property type="entry name" value="(Trans)glycosidases"/>
    <property type="match status" value="1"/>
</dbReference>
<dbReference type="OrthoDB" id="9765195at2"/>
<evidence type="ECO:0000313" key="1">
    <source>
        <dbReference type="EMBL" id="TFZ07499.1"/>
    </source>
</evidence>
<gene>
    <name evidence="1" type="ORF">EZ313_05540</name>
</gene>
<dbReference type="GO" id="GO:0004553">
    <property type="term" value="F:hydrolase activity, hydrolyzing O-glycosyl compounds"/>
    <property type="evidence" value="ECO:0007669"/>
    <property type="project" value="InterPro"/>
</dbReference>
<dbReference type="Gene3D" id="3.20.20.80">
    <property type="entry name" value="Glycosidases"/>
    <property type="match status" value="1"/>
</dbReference>
<proteinExistence type="predicted"/>
<dbReference type="PANTHER" id="PTHR12631">
    <property type="entry name" value="ALPHA-L-IDURONIDASE"/>
    <property type="match status" value="1"/>
</dbReference>
<reference evidence="1 2" key="1">
    <citation type="submission" date="2019-03" db="EMBL/GenBank/DDBJ databases">
        <title>Ramlibacter henchirensis DSM 14656, whole genome shotgun sequence.</title>
        <authorList>
            <person name="Zhang X."/>
            <person name="Feng G."/>
            <person name="Zhu H."/>
        </authorList>
    </citation>
    <scope>NUCLEOTIDE SEQUENCE [LARGE SCALE GENOMIC DNA]</scope>
    <source>
        <strain evidence="1 2">DSM 14656</strain>
    </source>
</reference>
<organism evidence="1 2">
    <name type="scientific">Ramlibacter henchirensis</name>
    <dbReference type="NCBI Taxonomy" id="204072"/>
    <lineage>
        <taxon>Bacteria</taxon>
        <taxon>Pseudomonadati</taxon>
        <taxon>Pseudomonadota</taxon>
        <taxon>Betaproteobacteria</taxon>
        <taxon>Burkholderiales</taxon>
        <taxon>Comamonadaceae</taxon>
        <taxon>Ramlibacter</taxon>
    </lineage>
</organism>
<dbReference type="InterPro" id="IPR051923">
    <property type="entry name" value="Glycosyl_Hydrolase_39"/>
</dbReference>
<comment type="caution">
    <text evidence="1">The sequence shown here is derived from an EMBL/GenBank/DDBJ whole genome shotgun (WGS) entry which is preliminary data.</text>
</comment>
<dbReference type="GO" id="GO:0005975">
    <property type="term" value="P:carbohydrate metabolic process"/>
    <property type="evidence" value="ECO:0007669"/>
    <property type="project" value="InterPro"/>
</dbReference>
<dbReference type="Proteomes" id="UP000298180">
    <property type="component" value="Unassembled WGS sequence"/>
</dbReference>
<keyword evidence="1" id="KW-0378">Hydrolase</keyword>
<dbReference type="PANTHER" id="PTHR12631:SF10">
    <property type="entry name" value="BETA-XYLOSIDASE-LIKE PROTEIN-RELATED"/>
    <property type="match status" value="1"/>
</dbReference>
<accession>A0A4Z0CBR9</accession>
<dbReference type="InterPro" id="IPR017853">
    <property type="entry name" value="GH"/>
</dbReference>
<keyword evidence="2" id="KW-1185">Reference proteome</keyword>
<protein>
    <submittedName>
        <fullName evidence="1">Glycosyl hydrolase family protein</fullName>
    </submittedName>
</protein>
<sequence>MEATGHYRHWRTDLELVRSLGVQALRYGPPLHRVFEGPGRFDWSFTDDVVAQMQRLGIEPIMDLCHFGLPDWLENFQNPEVPDALAEYARAFAARYPAVRLYTPVNEMYVCARLSALEGAWNEQRRDEVSFVRAVRHQARASVLMMQAIARERPGAIFVNSESSEFYQACCPDGRIQDIATFENERRFLPLDLLYARPLGEQMREHVRRCGMPDAEYTWFMNQDVRRRAILGVDYYDWNEKVIDHAGSPRSLGELFGWTVIAGQYHARYRRPLMHTETNHMDAREGPRWLWRQWHNVQMLRASGVPVVGFTWYSLIDQVDWDVALRSPRGIVSPVGLFDLNRDPRITGQAYRHLVKMYSKELEGDPRIEDVLHASGTAVREEQEAVHA</sequence>
<dbReference type="Pfam" id="PF00232">
    <property type="entry name" value="Glyco_hydro_1"/>
    <property type="match status" value="1"/>
</dbReference>
<dbReference type="AlphaFoldDB" id="A0A4Z0CBR9"/>
<dbReference type="InterPro" id="IPR001360">
    <property type="entry name" value="Glyco_hydro_1"/>
</dbReference>
<evidence type="ECO:0000313" key="2">
    <source>
        <dbReference type="Proteomes" id="UP000298180"/>
    </source>
</evidence>
<name>A0A4Z0CBR9_9BURK</name>